<accession>A0AAN8NM70</accession>
<dbReference type="AlphaFoldDB" id="A0AAN8NM70"/>
<gene>
    <name evidence="1" type="ORF">TWF506_006533</name>
</gene>
<dbReference type="Proteomes" id="UP001307849">
    <property type="component" value="Unassembled WGS sequence"/>
</dbReference>
<comment type="caution">
    <text evidence="1">The sequence shown here is derived from an EMBL/GenBank/DDBJ whole genome shotgun (WGS) entry which is preliminary data.</text>
</comment>
<protein>
    <submittedName>
        <fullName evidence="1">Uncharacterized protein</fullName>
    </submittedName>
</protein>
<sequence>MWHGNRKRPTGDARYHQYHIQEHLARVRHSPNTNINTPSPVSRQRRNLQSLPTELLIQIFSYLLLSSGRISIGGYILVGYDPGPNSTTFEFVNPATCNKLYISNGLFLTSRRISDIALHVLYSLNEFSINLEHRTLIRSWLLSIGESNRNRLTQLQFYGIMRTNENELLKIGSSLQTMQRLRRIHYKPGSNNNPKVATHVVEFDISPDEIPHYSKTIMRMYSTKGLPATLRHAFDLSVPIKYYL</sequence>
<name>A0AAN8NM70_9PEZI</name>
<reference evidence="1 2" key="1">
    <citation type="submission" date="2019-10" db="EMBL/GenBank/DDBJ databases">
        <authorList>
            <person name="Palmer J.M."/>
        </authorList>
    </citation>
    <scope>NUCLEOTIDE SEQUENCE [LARGE SCALE GENOMIC DNA]</scope>
    <source>
        <strain evidence="1 2">TWF506</strain>
    </source>
</reference>
<proteinExistence type="predicted"/>
<evidence type="ECO:0000313" key="2">
    <source>
        <dbReference type="Proteomes" id="UP001307849"/>
    </source>
</evidence>
<evidence type="ECO:0000313" key="1">
    <source>
        <dbReference type="EMBL" id="KAK6516635.1"/>
    </source>
</evidence>
<dbReference type="EMBL" id="JAVHJM010000003">
    <property type="protein sequence ID" value="KAK6516635.1"/>
    <property type="molecule type" value="Genomic_DNA"/>
</dbReference>
<organism evidence="1 2">
    <name type="scientific">Arthrobotrys conoides</name>
    <dbReference type="NCBI Taxonomy" id="74498"/>
    <lineage>
        <taxon>Eukaryota</taxon>
        <taxon>Fungi</taxon>
        <taxon>Dikarya</taxon>
        <taxon>Ascomycota</taxon>
        <taxon>Pezizomycotina</taxon>
        <taxon>Orbiliomycetes</taxon>
        <taxon>Orbiliales</taxon>
        <taxon>Orbiliaceae</taxon>
        <taxon>Arthrobotrys</taxon>
    </lineage>
</organism>
<keyword evidence="2" id="KW-1185">Reference proteome</keyword>